<protein>
    <submittedName>
        <fullName evidence="1">11744_t:CDS:1</fullName>
    </submittedName>
</protein>
<proteinExistence type="predicted"/>
<name>A0ABN7UQ63_GIGMA</name>
<accession>A0ABN7UQ63</accession>
<keyword evidence="2" id="KW-1185">Reference proteome</keyword>
<reference evidence="1 2" key="1">
    <citation type="submission" date="2021-06" db="EMBL/GenBank/DDBJ databases">
        <authorList>
            <person name="Kallberg Y."/>
            <person name="Tangrot J."/>
            <person name="Rosling A."/>
        </authorList>
    </citation>
    <scope>NUCLEOTIDE SEQUENCE [LARGE SCALE GENOMIC DNA]</scope>
    <source>
        <strain evidence="1 2">120-4 pot B 10/14</strain>
    </source>
</reference>
<sequence length="115" mass="13999">MSYNVGDKIKLSEAFQFHRERKYDNAWKNFSELKEKSKHIAYDAKFMMVYYLLFEHRKEQDNYHLIIWDNNNFAKDIKEKSKPFYKNDVITILVYKSSLENKVIDALEDLIKQYS</sequence>
<dbReference type="Proteomes" id="UP000789901">
    <property type="component" value="Unassembled WGS sequence"/>
</dbReference>
<evidence type="ECO:0000313" key="2">
    <source>
        <dbReference type="Proteomes" id="UP000789901"/>
    </source>
</evidence>
<gene>
    <name evidence="1" type="ORF">GMARGA_LOCUS8749</name>
</gene>
<dbReference type="EMBL" id="CAJVQB010004551">
    <property type="protein sequence ID" value="CAG8639108.1"/>
    <property type="molecule type" value="Genomic_DNA"/>
</dbReference>
<comment type="caution">
    <text evidence="1">The sequence shown here is derived from an EMBL/GenBank/DDBJ whole genome shotgun (WGS) entry which is preliminary data.</text>
</comment>
<evidence type="ECO:0000313" key="1">
    <source>
        <dbReference type="EMBL" id="CAG8639108.1"/>
    </source>
</evidence>
<organism evidence="1 2">
    <name type="scientific">Gigaspora margarita</name>
    <dbReference type="NCBI Taxonomy" id="4874"/>
    <lineage>
        <taxon>Eukaryota</taxon>
        <taxon>Fungi</taxon>
        <taxon>Fungi incertae sedis</taxon>
        <taxon>Mucoromycota</taxon>
        <taxon>Glomeromycotina</taxon>
        <taxon>Glomeromycetes</taxon>
        <taxon>Diversisporales</taxon>
        <taxon>Gigasporaceae</taxon>
        <taxon>Gigaspora</taxon>
    </lineage>
</organism>